<evidence type="ECO:0000313" key="1">
    <source>
        <dbReference type="EMBL" id="CRK95294.1"/>
    </source>
</evidence>
<accession>A0A1J1I8M1</accession>
<name>A0A1J1I8M1_9DIPT</name>
<protein>
    <submittedName>
        <fullName evidence="1">CLUMA_CG008832, isoform A</fullName>
    </submittedName>
</protein>
<evidence type="ECO:0000313" key="2">
    <source>
        <dbReference type="Proteomes" id="UP000183832"/>
    </source>
</evidence>
<reference evidence="1 2" key="1">
    <citation type="submission" date="2015-04" db="EMBL/GenBank/DDBJ databases">
        <authorList>
            <person name="Syromyatnikov M.Y."/>
            <person name="Popov V.N."/>
        </authorList>
    </citation>
    <scope>NUCLEOTIDE SEQUENCE [LARGE SCALE GENOMIC DNA]</scope>
</reference>
<dbReference type="Proteomes" id="UP000183832">
    <property type="component" value="Unassembled WGS sequence"/>
</dbReference>
<gene>
    <name evidence="1" type="ORF">CLUMA_CG008832</name>
</gene>
<dbReference type="EMBL" id="CVRI01000041">
    <property type="protein sequence ID" value="CRK95294.1"/>
    <property type="molecule type" value="Genomic_DNA"/>
</dbReference>
<dbReference type="AlphaFoldDB" id="A0A1J1I8M1"/>
<organism evidence="1 2">
    <name type="scientific">Clunio marinus</name>
    <dbReference type="NCBI Taxonomy" id="568069"/>
    <lineage>
        <taxon>Eukaryota</taxon>
        <taxon>Metazoa</taxon>
        <taxon>Ecdysozoa</taxon>
        <taxon>Arthropoda</taxon>
        <taxon>Hexapoda</taxon>
        <taxon>Insecta</taxon>
        <taxon>Pterygota</taxon>
        <taxon>Neoptera</taxon>
        <taxon>Endopterygota</taxon>
        <taxon>Diptera</taxon>
        <taxon>Nematocera</taxon>
        <taxon>Chironomoidea</taxon>
        <taxon>Chironomidae</taxon>
        <taxon>Clunio</taxon>
    </lineage>
</organism>
<keyword evidence="2" id="KW-1185">Reference proteome</keyword>
<proteinExistence type="predicted"/>
<sequence>MKPPSRSDQPVDMDRTNMLNTITEESASIQDNNTDLNSHIASIVTVVSESLISSTPLHQLEELHKKSVFQEITPIQTMKSPITHFEMASPSASSYCSRFLSHLSIISKMKIKSCKVQKADNFAFGNFEKPRGNLSILKRTTHNKSFMNLYQKGVQLRKFTNSTFVLSTQKLLPKF</sequence>